<feature type="region of interest" description="Disordered" evidence="1">
    <location>
        <begin position="153"/>
        <end position="181"/>
    </location>
</feature>
<dbReference type="InterPro" id="IPR019314">
    <property type="entry name" value="BORCS6"/>
</dbReference>
<dbReference type="Pfam" id="PF10157">
    <property type="entry name" value="BORCS6"/>
    <property type="match status" value="1"/>
</dbReference>
<feature type="non-terminal residue" evidence="4">
    <location>
        <position position="1"/>
    </location>
</feature>
<accession>A0A1V9X1U2</accession>
<organism evidence="4 5">
    <name type="scientific">Tropilaelaps mercedesae</name>
    <dbReference type="NCBI Taxonomy" id="418985"/>
    <lineage>
        <taxon>Eukaryota</taxon>
        <taxon>Metazoa</taxon>
        <taxon>Ecdysozoa</taxon>
        <taxon>Arthropoda</taxon>
        <taxon>Chelicerata</taxon>
        <taxon>Arachnida</taxon>
        <taxon>Acari</taxon>
        <taxon>Parasitiformes</taxon>
        <taxon>Mesostigmata</taxon>
        <taxon>Gamasina</taxon>
        <taxon>Dermanyssoidea</taxon>
        <taxon>Laelapidae</taxon>
        <taxon>Tropilaelaps</taxon>
    </lineage>
</organism>
<feature type="compositionally biased region" description="Basic and acidic residues" evidence="1">
    <location>
        <begin position="157"/>
        <end position="172"/>
    </location>
</feature>
<name>A0A1V9X1U2_9ACAR</name>
<dbReference type="InParanoid" id="A0A1V9X1U2"/>
<proteinExistence type="predicted"/>
<dbReference type="GO" id="GO:0032418">
    <property type="term" value="P:lysosome localization"/>
    <property type="evidence" value="ECO:0007669"/>
    <property type="project" value="TreeGrafter"/>
</dbReference>
<dbReference type="PANTHER" id="PTHR13440:SF7">
    <property type="entry name" value="BLOC-1 RELATED COMPLEX SUBUNIT 6"/>
    <property type="match status" value="1"/>
</dbReference>
<gene>
    <name evidence="4" type="ORF">BIW11_13412</name>
</gene>
<dbReference type="Proteomes" id="UP000192247">
    <property type="component" value="Unassembled WGS sequence"/>
</dbReference>
<feature type="chain" id="PRO_5012912799" description="BLOC-1-related complex subunit 6 C-terminal helix domain-containing protein" evidence="2">
    <location>
        <begin position="27"/>
        <end position="340"/>
    </location>
</feature>
<keyword evidence="2" id="KW-0732">Signal</keyword>
<keyword evidence="5" id="KW-1185">Reference proteome</keyword>
<evidence type="ECO:0000256" key="1">
    <source>
        <dbReference type="SAM" id="MobiDB-lite"/>
    </source>
</evidence>
<reference evidence="4 5" key="1">
    <citation type="journal article" date="2017" name="Gigascience">
        <title>Draft genome of the honey bee ectoparasitic mite, Tropilaelaps mercedesae, is shaped by the parasitic life history.</title>
        <authorList>
            <person name="Dong X."/>
            <person name="Armstrong S.D."/>
            <person name="Xia D."/>
            <person name="Makepeace B.L."/>
            <person name="Darby A.C."/>
            <person name="Kadowaki T."/>
        </authorList>
    </citation>
    <scope>NUCLEOTIDE SEQUENCE [LARGE SCALE GENOMIC DNA]</scope>
    <source>
        <strain evidence="4">Wuxi-XJTLU</strain>
    </source>
</reference>
<dbReference type="OrthoDB" id="21270at2759"/>
<evidence type="ECO:0000256" key="2">
    <source>
        <dbReference type="SAM" id="SignalP"/>
    </source>
</evidence>
<feature type="signal peptide" evidence="2">
    <location>
        <begin position="1"/>
        <end position="26"/>
    </location>
</feature>
<dbReference type="PANTHER" id="PTHR13440">
    <property type="entry name" value="BLOC-1 RELATED COMPLEX SUBUNIT 6"/>
    <property type="match status" value="1"/>
</dbReference>
<dbReference type="AlphaFoldDB" id="A0A1V9X1U2"/>
<sequence length="340" mass="38132">RLILEVCVHLCWYVDILLLRGAVSHGVRVAGSYSEICLSIEDDLNDDLLPGEIQDLNLVQDTTEEITRLVNQINRGDDDNHTGDDVGADCKERHVPTSLPMVDLKVLPTFKTALGQDPDALRPQVREEVEEILEAEEEILEAEEEILEAEEVTEAADEVRQERHEQDRRNSPEAEIAEDQGEVGVQETYVAEDINDLIRQATRNTSLAATSAQDISRLPVIMGELEVDAHRLAKSVQHMMEALSSQLHNVTHLTKQYIGAYENGVTRTCDAADANVKSPEQLFSPSPYSEFQGMYRLLAKYEELSNAMQPVHRLAAEVRLARHLVGQLEALVDVRKHRTS</sequence>
<dbReference type="EMBL" id="MNPL01028116">
    <property type="protein sequence ID" value="OQR67620.1"/>
    <property type="molecule type" value="Genomic_DNA"/>
</dbReference>
<dbReference type="GO" id="GO:0099078">
    <property type="term" value="C:BORC complex"/>
    <property type="evidence" value="ECO:0007669"/>
    <property type="project" value="TreeGrafter"/>
</dbReference>
<evidence type="ECO:0000313" key="5">
    <source>
        <dbReference type="Proteomes" id="UP000192247"/>
    </source>
</evidence>
<feature type="domain" description="BLOC-1-related complex subunit 6 C-terminal helix" evidence="3">
    <location>
        <begin position="221"/>
        <end position="283"/>
    </location>
</feature>
<evidence type="ECO:0000313" key="4">
    <source>
        <dbReference type="EMBL" id="OQR67620.1"/>
    </source>
</evidence>
<dbReference type="STRING" id="418985.A0A1V9X1U2"/>
<evidence type="ECO:0000259" key="3">
    <source>
        <dbReference type="Pfam" id="PF10157"/>
    </source>
</evidence>
<comment type="caution">
    <text evidence="4">The sequence shown here is derived from an EMBL/GenBank/DDBJ whole genome shotgun (WGS) entry which is preliminary data.</text>
</comment>
<dbReference type="InterPro" id="IPR046465">
    <property type="entry name" value="BORCS6_C"/>
</dbReference>
<protein>
    <recommendedName>
        <fullName evidence="3">BLOC-1-related complex subunit 6 C-terminal helix domain-containing protein</fullName>
    </recommendedName>
</protein>